<sequence>MNFRTEKSLVVSEQTNQNQDKKEQKIYQWDQEKYKLVKINIQIYFTQEQKIVYLKDNLILRIEQIYDTSKDIEILNNMEQIQFLYWSGQYGLKNKKQGKWMASWDGKVLINIGGYYRDGLKQGLWKELIKNYWSRATVFETGEYHNDLRIGKWNYGFQKNKIDGEFQNSDGGFYNRVGQKKGKWVELDEGFFILKKITHHGEYNKMGYKVGRWDIVFREKLIGGGQYDQEEYQKKIGKWIEIDEEFRDDKQITYIGEYNIKGMKIGRWEIIFKELQIGGGSYDQAGLKIGKWVELWEGFQYSAQVICNGEYNMNGLQIGRWDISYCDVDGDGKYQYLGGGSYDQKGLNKIGKWVELWGGFHNLAQVTYQGEYNIKGMKVGQWDIMYCEVRDGKYKKIGGGLYDQKEGQKKIGKWIELDEGFKDGRQITHNGEYNMIGKKVGAWIKMGTNYGKHIYEYLKYKK</sequence>
<name>A0A8S1RRJ2_9CILI</name>
<keyword evidence="2" id="KW-1185">Reference proteome</keyword>
<dbReference type="AlphaFoldDB" id="A0A8S1RRJ2"/>
<evidence type="ECO:0000313" key="2">
    <source>
        <dbReference type="Proteomes" id="UP000692954"/>
    </source>
</evidence>
<accession>A0A8S1RRJ2</accession>
<gene>
    <name evidence="1" type="ORF">PSON_ATCC_30995.1.T2040017</name>
</gene>
<dbReference type="EMBL" id="CAJJDN010000204">
    <property type="protein sequence ID" value="CAD8129024.1"/>
    <property type="molecule type" value="Genomic_DNA"/>
</dbReference>
<evidence type="ECO:0000313" key="1">
    <source>
        <dbReference type="EMBL" id="CAD8129024.1"/>
    </source>
</evidence>
<comment type="caution">
    <text evidence="1">The sequence shown here is derived from an EMBL/GenBank/DDBJ whole genome shotgun (WGS) entry which is preliminary data.</text>
</comment>
<dbReference type="PANTHER" id="PTHR33706:SF1">
    <property type="entry name" value="TPR REPEAT PROTEIN"/>
    <property type="match status" value="1"/>
</dbReference>
<proteinExistence type="predicted"/>
<dbReference type="Proteomes" id="UP000692954">
    <property type="component" value="Unassembled WGS sequence"/>
</dbReference>
<dbReference type="PANTHER" id="PTHR33706">
    <property type="entry name" value="MORN VARIANT REPEAT PROTEIN"/>
    <property type="match status" value="1"/>
</dbReference>
<dbReference type="OrthoDB" id="5981048at2759"/>
<protein>
    <submittedName>
        <fullName evidence="1">Uncharacterized protein</fullName>
    </submittedName>
</protein>
<organism evidence="1 2">
    <name type="scientific">Paramecium sonneborni</name>
    <dbReference type="NCBI Taxonomy" id="65129"/>
    <lineage>
        <taxon>Eukaryota</taxon>
        <taxon>Sar</taxon>
        <taxon>Alveolata</taxon>
        <taxon>Ciliophora</taxon>
        <taxon>Intramacronucleata</taxon>
        <taxon>Oligohymenophorea</taxon>
        <taxon>Peniculida</taxon>
        <taxon>Parameciidae</taxon>
        <taxon>Paramecium</taxon>
    </lineage>
</organism>
<reference evidence="1" key="1">
    <citation type="submission" date="2021-01" db="EMBL/GenBank/DDBJ databases">
        <authorList>
            <consortium name="Genoscope - CEA"/>
            <person name="William W."/>
        </authorList>
    </citation>
    <scope>NUCLEOTIDE SEQUENCE</scope>
</reference>